<comment type="caution">
    <text evidence="2">The sequence shown here is derived from an EMBL/GenBank/DDBJ whole genome shotgun (WGS) entry which is preliminary data.</text>
</comment>
<evidence type="ECO:0000313" key="3">
    <source>
        <dbReference type="Proteomes" id="UP000534306"/>
    </source>
</evidence>
<dbReference type="Proteomes" id="UP000534306">
    <property type="component" value="Unassembled WGS sequence"/>
</dbReference>
<evidence type="ECO:0000313" key="1">
    <source>
        <dbReference type="EMBL" id="MBB6571571.1"/>
    </source>
</evidence>
<dbReference type="Proteomes" id="UP000553957">
    <property type="component" value="Unassembled WGS sequence"/>
</dbReference>
<keyword evidence="3" id="KW-1185">Reference proteome</keyword>
<organism evidence="2 3">
    <name type="scientific">Kribbella sandramycini</name>
    <dbReference type="NCBI Taxonomy" id="60450"/>
    <lineage>
        <taxon>Bacteria</taxon>
        <taxon>Bacillati</taxon>
        <taxon>Actinomycetota</taxon>
        <taxon>Actinomycetes</taxon>
        <taxon>Propionibacteriales</taxon>
        <taxon>Kribbellaceae</taxon>
        <taxon>Kribbella</taxon>
    </lineage>
</organism>
<dbReference type="EMBL" id="JABJRC010000008">
    <property type="protein sequence ID" value="NOL44217.1"/>
    <property type="molecule type" value="Genomic_DNA"/>
</dbReference>
<dbReference type="RefSeq" id="WP_171677468.1">
    <property type="nucleotide sequence ID" value="NZ_BAAAGT010000016.1"/>
</dbReference>
<dbReference type="AlphaFoldDB" id="A0A7Y4L6A5"/>
<evidence type="ECO:0000313" key="2">
    <source>
        <dbReference type="EMBL" id="NOL44217.1"/>
    </source>
</evidence>
<accession>A0A7Y4L6A5</accession>
<sequence>MTQHTYVRTDGIVSARELTLNYVTICAQIEATDRLLSRLTGALQNINRGDGLTINIVKDVLESNNLAWNRRAELVEARTTAYTALVEGCAGNQSTVDQYVSTVAKEFGFELELTN</sequence>
<name>A0A7Y4L6A5_9ACTN</name>
<protein>
    <submittedName>
        <fullName evidence="2">Uncharacterized protein</fullName>
    </submittedName>
</protein>
<dbReference type="EMBL" id="JACHKF010000001">
    <property type="protein sequence ID" value="MBB6571571.1"/>
    <property type="molecule type" value="Genomic_DNA"/>
</dbReference>
<evidence type="ECO:0000313" key="4">
    <source>
        <dbReference type="Proteomes" id="UP000553957"/>
    </source>
</evidence>
<reference evidence="1 4" key="2">
    <citation type="submission" date="2020-08" db="EMBL/GenBank/DDBJ databases">
        <title>Sequencing the genomes of 1000 actinobacteria strains.</title>
        <authorList>
            <person name="Klenk H.-P."/>
        </authorList>
    </citation>
    <scope>NUCLEOTIDE SEQUENCE [LARGE SCALE GENOMIC DNA]</scope>
    <source>
        <strain evidence="1 4">DSM 15626</strain>
    </source>
</reference>
<gene>
    <name evidence="1" type="ORF">HNR71_007208</name>
    <name evidence="2" type="ORF">HPO96_28615</name>
</gene>
<proteinExistence type="predicted"/>
<reference evidence="2 3" key="1">
    <citation type="submission" date="2020-05" db="EMBL/GenBank/DDBJ databases">
        <title>Genome sequence of Kribbella sandramycini ATCC 39419.</title>
        <authorList>
            <person name="Maclea K.S."/>
            <person name="Fair J.L."/>
        </authorList>
    </citation>
    <scope>NUCLEOTIDE SEQUENCE [LARGE SCALE GENOMIC DNA]</scope>
    <source>
        <strain evidence="2 3">ATCC 39419</strain>
    </source>
</reference>